<keyword evidence="1" id="KW-0812">Transmembrane</keyword>
<feature type="transmembrane region" description="Helical" evidence="1">
    <location>
        <begin position="12"/>
        <end position="33"/>
    </location>
</feature>
<keyword evidence="1" id="KW-0472">Membrane</keyword>
<keyword evidence="1" id="KW-1133">Transmembrane helix</keyword>
<name>A0A9X3TSY8_9BACL</name>
<feature type="transmembrane region" description="Helical" evidence="1">
    <location>
        <begin position="130"/>
        <end position="150"/>
    </location>
</feature>
<dbReference type="Proteomes" id="UP001151071">
    <property type="component" value="Unassembled WGS sequence"/>
</dbReference>
<dbReference type="AlphaFoldDB" id="A0A9X3TSY8"/>
<evidence type="ECO:0008006" key="4">
    <source>
        <dbReference type="Google" id="ProtNLM"/>
    </source>
</evidence>
<accession>A0A9X3TSY8</accession>
<feature type="transmembrane region" description="Helical" evidence="1">
    <location>
        <begin position="67"/>
        <end position="85"/>
    </location>
</feature>
<reference evidence="2" key="1">
    <citation type="submission" date="2022-12" db="EMBL/GenBank/DDBJ databases">
        <title>Draft genome sequence of the thermophilic strain Brevibacillus thermoruber HT42, isolated from Los Humeros, Puebla, Mexico, with biotechnological potential.</title>
        <authorList>
            <person name="Lara Sanchez J."/>
            <person name="Solis Palacios R."/>
            <person name="Bustos Baena A.S."/>
            <person name="Ruz Baez A.E."/>
            <person name="Espinosa Luna G."/>
            <person name="Oliart Ros R.M."/>
        </authorList>
    </citation>
    <scope>NUCLEOTIDE SEQUENCE</scope>
    <source>
        <strain evidence="2">HT42</strain>
    </source>
</reference>
<evidence type="ECO:0000256" key="1">
    <source>
        <dbReference type="SAM" id="Phobius"/>
    </source>
</evidence>
<feature type="transmembrane region" description="Helical" evidence="1">
    <location>
        <begin position="40"/>
        <end position="61"/>
    </location>
</feature>
<keyword evidence="3" id="KW-1185">Reference proteome</keyword>
<protein>
    <recommendedName>
        <fullName evidence="4">Integral membrane protein</fullName>
    </recommendedName>
</protein>
<evidence type="ECO:0000313" key="2">
    <source>
        <dbReference type="EMBL" id="MDA5110496.1"/>
    </source>
</evidence>
<dbReference type="EMBL" id="JAPYYP010000033">
    <property type="protein sequence ID" value="MDA5110496.1"/>
    <property type="molecule type" value="Genomic_DNA"/>
</dbReference>
<comment type="caution">
    <text evidence="2">The sequence shown here is derived from an EMBL/GenBank/DDBJ whole genome shotgun (WGS) entry which is preliminary data.</text>
</comment>
<organism evidence="2 3">
    <name type="scientific">Brevibacillus thermoruber</name>
    <dbReference type="NCBI Taxonomy" id="33942"/>
    <lineage>
        <taxon>Bacteria</taxon>
        <taxon>Bacillati</taxon>
        <taxon>Bacillota</taxon>
        <taxon>Bacilli</taxon>
        <taxon>Bacillales</taxon>
        <taxon>Paenibacillaceae</taxon>
        <taxon>Brevibacillus</taxon>
    </lineage>
</organism>
<dbReference type="RefSeq" id="WP_271140798.1">
    <property type="nucleotide sequence ID" value="NZ_JAPYYP010000033.1"/>
</dbReference>
<evidence type="ECO:0000313" key="3">
    <source>
        <dbReference type="Proteomes" id="UP001151071"/>
    </source>
</evidence>
<sequence>MDYILAHKWMFLILAEVIFWISIITFLVLRYWFGKKTLSFVFFLLFIINDLWIASLGFFDYLQTGQFSSYQVVIVVVFLYAITYGKSDFKKLDSYIQIYVAKWKGGPAPAIAPPKKLVGKEHAQKERKHFYVHLAVYAAAHLVFFLLFGLSSRVYEMASMNQFFDEFFSAKEGTLPFANPTVNNLSRIWTLIFVIDSIVALSYTVFPKGGGKAS</sequence>
<gene>
    <name evidence="2" type="ORF">O3V59_19340</name>
</gene>
<proteinExistence type="predicted"/>
<feature type="transmembrane region" description="Helical" evidence="1">
    <location>
        <begin position="188"/>
        <end position="206"/>
    </location>
</feature>